<name>A0A2Z7AE30_9LAMI</name>
<protein>
    <submittedName>
        <fullName evidence="2">Uncharacterized protein</fullName>
    </submittedName>
</protein>
<dbReference type="PANTHER" id="PTHR34554">
    <property type="entry name" value="RGS1-HXK1-INTERACTING PROTEIN 1"/>
    <property type="match status" value="1"/>
</dbReference>
<gene>
    <name evidence="2" type="ORF">F511_03996</name>
</gene>
<accession>A0A2Z7AE30</accession>
<keyword evidence="1" id="KW-0175">Coiled coil</keyword>
<organism evidence="2 3">
    <name type="scientific">Dorcoceras hygrometricum</name>
    <dbReference type="NCBI Taxonomy" id="472368"/>
    <lineage>
        <taxon>Eukaryota</taxon>
        <taxon>Viridiplantae</taxon>
        <taxon>Streptophyta</taxon>
        <taxon>Embryophyta</taxon>
        <taxon>Tracheophyta</taxon>
        <taxon>Spermatophyta</taxon>
        <taxon>Magnoliopsida</taxon>
        <taxon>eudicotyledons</taxon>
        <taxon>Gunneridae</taxon>
        <taxon>Pentapetalae</taxon>
        <taxon>asterids</taxon>
        <taxon>lamiids</taxon>
        <taxon>Lamiales</taxon>
        <taxon>Gesneriaceae</taxon>
        <taxon>Didymocarpoideae</taxon>
        <taxon>Trichosporeae</taxon>
        <taxon>Loxocarpinae</taxon>
        <taxon>Dorcoceras</taxon>
    </lineage>
</organism>
<evidence type="ECO:0000313" key="3">
    <source>
        <dbReference type="Proteomes" id="UP000250235"/>
    </source>
</evidence>
<keyword evidence="3" id="KW-1185">Reference proteome</keyword>
<proteinExistence type="predicted"/>
<dbReference type="AlphaFoldDB" id="A0A2Z7AE30"/>
<dbReference type="InterPro" id="IPR053284">
    <property type="entry name" value="RGS1-HXK1_interactor"/>
</dbReference>
<dbReference type="EMBL" id="KV018450">
    <property type="protein sequence ID" value="KZV17195.1"/>
    <property type="molecule type" value="Genomic_DNA"/>
</dbReference>
<dbReference type="OrthoDB" id="1907298at2759"/>
<evidence type="ECO:0000313" key="2">
    <source>
        <dbReference type="EMBL" id="KZV17195.1"/>
    </source>
</evidence>
<dbReference type="Proteomes" id="UP000250235">
    <property type="component" value="Unassembled WGS sequence"/>
</dbReference>
<sequence>MAAIAGESSEGNPEGIPPEVVRHKVSEFIEENVPWIDYAVQQAQIAQKTVERSVENAMEVTKSRFDRIITTSSAHFDQTIDSLQSVKSDCSAYEDIVFGKIKEGFLIASSHPLMATGAVLGFGFLGLKRTRQLLYYNSMRLFVSEEVLLSRADVKVKELRQSMDLLKVEAEKLEKKAMQAEDDLIRGRTKLRQAGKQIQTAINSAYKIERQAGGLKDVLRELPSREASRFRAQVMNLAKETKRERNTLSKEVTKISNYGISV</sequence>
<evidence type="ECO:0000256" key="1">
    <source>
        <dbReference type="SAM" id="Coils"/>
    </source>
</evidence>
<reference evidence="2 3" key="1">
    <citation type="journal article" date="2015" name="Proc. Natl. Acad. Sci. U.S.A.">
        <title>The resurrection genome of Boea hygrometrica: A blueprint for survival of dehydration.</title>
        <authorList>
            <person name="Xiao L."/>
            <person name="Yang G."/>
            <person name="Zhang L."/>
            <person name="Yang X."/>
            <person name="Zhao S."/>
            <person name="Ji Z."/>
            <person name="Zhou Q."/>
            <person name="Hu M."/>
            <person name="Wang Y."/>
            <person name="Chen M."/>
            <person name="Xu Y."/>
            <person name="Jin H."/>
            <person name="Xiao X."/>
            <person name="Hu G."/>
            <person name="Bao F."/>
            <person name="Hu Y."/>
            <person name="Wan P."/>
            <person name="Li L."/>
            <person name="Deng X."/>
            <person name="Kuang T."/>
            <person name="Xiang C."/>
            <person name="Zhu J.K."/>
            <person name="Oliver M.J."/>
            <person name="He Y."/>
        </authorList>
    </citation>
    <scope>NUCLEOTIDE SEQUENCE [LARGE SCALE GENOMIC DNA]</scope>
    <source>
        <strain evidence="3">cv. XS01</strain>
    </source>
</reference>
<feature type="coiled-coil region" evidence="1">
    <location>
        <begin position="149"/>
        <end position="190"/>
    </location>
</feature>
<dbReference type="PANTHER" id="PTHR34554:SF1">
    <property type="entry name" value="ALANINE-TRNA LIGASE"/>
    <property type="match status" value="1"/>
</dbReference>